<keyword evidence="5 6" id="KW-0472">Membrane</keyword>
<gene>
    <name evidence="7" type="ORF">MXMO3_02955</name>
</gene>
<feature type="transmembrane region" description="Helical" evidence="6">
    <location>
        <begin position="129"/>
        <end position="147"/>
    </location>
</feature>
<evidence type="ECO:0000256" key="1">
    <source>
        <dbReference type="ARBA" id="ARBA00004651"/>
    </source>
</evidence>
<dbReference type="Pfam" id="PF02653">
    <property type="entry name" value="BPD_transp_2"/>
    <property type="match status" value="1"/>
</dbReference>
<dbReference type="InterPro" id="IPR001851">
    <property type="entry name" value="ABC_transp_permease"/>
</dbReference>
<dbReference type="PANTHER" id="PTHR30482">
    <property type="entry name" value="HIGH-AFFINITY BRANCHED-CHAIN AMINO ACID TRANSPORT SYSTEM PERMEASE"/>
    <property type="match status" value="1"/>
</dbReference>
<keyword evidence="3 6" id="KW-0812">Transmembrane</keyword>
<feature type="transmembrane region" description="Helical" evidence="6">
    <location>
        <begin position="61"/>
        <end position="82"/>
    </location>
</feature>
<dbReference type="AlphaFoldDB" id="A0A2R4MHQ2"/>
<sequence>MLNLSRETYLNIFISLGLLVFPFIATAMDEPFYITLATRVAILSLAAVGLNLALGTGGLVSFGHAAFFGIGGYAMGILASHAQTYTPIFTWPFVIEGTNQMLIIWLVAIVMSGIAALFIGLLSLRTSGVYFIMITLAFAQMIYYFMISWPTYGGEDGLSIYVRNQFPGVNTLDPASFFYICLVLMFAGLGLSAMIKNSRFGAALQAARQNEERLAATGIRPFNIKLTAFVISGMITGLAGALMADLNRFISPSMLSWHMSGEIMVLVILGGVGRLYGPVVGALIYIIFEFIFGGMTDYWQFYLGLILLGVVLFARGGAIGLLAGKARHD</sequence>
<evidence type="ECO:0000256" key="3">
    <source>
        <dbReference type="ARBA" id="ARBA00022692"/>
    </source>
</evidence>
<keyword evidence="8" id="KW-1185">Reference proteome</keyword>
<dbReference type="GO" id="GO:0015658">
    <property type="term" value="F:branched-chain amino acid transmembrane transporter activity"/>
    <property type="evidence" value="ECO:0007669"/>
    <property type="project" value="InterPro"/>
</dbReference>
<evidence type="ECO:0000313" key="7">
    <source>
        <dbReference type="EMBL" id="AVX05463.1"/>
    </source>
</evidence>
<name>A0A2R4MHQ2_9HYPH</name>
<keyword evidence="2" id="KW-1003">Cell membrane</keyword>
<evidence type="ECO:0000256" key="5">
    <source>
        <dbReference type="ARBA" id="ARBA00023136"/>
    </source>
</evidence>
<reference evidence="7 8" key="1">
    <citation type="submission" date="2017-05" db="EMBL/GenBank/DDBJ databases">
        <title>Genome Analysis of Maritalea myrionectae HL2708#5.</title>
        <authorList>
            <consortium name="Cotde Inc.-PKNU"/>
            <person name="Jang D."/>
            <person name="Oh H.-M."/>
        </authorList>
    </citation>
    <scope>NUCLEOTIDE SEQUENCE [LARGE SCALE GENOMIC DNA]</scope>
    <source>
        <strain evidence="7 8">HL2708#5</strain>
    </source>
</reference>
<evidence type="ECO:0000256" key="6">
    <source>
        <dbReference type="SAM" id="Phobius"/>
    </source>
</evidence>
<feature type="transmembrane region" description="Helical" evidence="6">
    <location>
        <begin position="102"/>
        <end position="122"/>
    </location>
</feature>
<dbReference type="STRING" id="1122213.GCA_000423365_00596"/>
<dbReference type="RefSeq" id="WP_117396347.1">
    <property type="nucleotide sequence ID" value="NZ_CP021330.1"/>
</dbReference>
<dbReference type="InterPro" id="IPR043428">
    <property type="entry name" value="LivM-like"/>
</dbReference>
<feature type="transmembrane region" description="Helical" evidence="6">
    <location>
        <begin position="32"/>
        <end position="54"/>
    </location>
</feature>
<feature type="transmembrane region" description="Helical" evidence="6">
    <location>
        <begin position="275"/>
        <end position="295"/>
    </location>
</feature>
<protein>
    <submittedName>
        <fullName evidence="7">High-affinity branched-chain amino acid transport system permease protein</fullName>
    </submittedName>
</protein>
<dbReference type="PANTHER" id="PTHR30482:SF17">
    <property type="entry name" value="ABC TRANSPORTER ATP-BINDING PROTEIN"/>
    <property type="match status" value="1"/>
</dbReference>
<feature type="transmembrane region" description="Helical" evidence="6">
    <location>
        <begin position="9"/>
        <end position="26"/>
    </location>
</feature>
<dbReference type="EMBL" id="CP021330">
    <property type="protein sequence ID" value="AVX05463.1"/>
    <property type="molecule type" value="Genomic_DNA"/>
</dbReference>
<evidence type="ECO:0000256" key="4">
    <source>
        <dbReference type="ARBA" id="ARBA00022989"/>
    </source>
</evidence>
<dbReference type="Proteomes" id="UP000258927">
    <property type="component" value="Chromosome"/>
</dbReference>
<evidence type="ECO:0000313" key="8">
    <source>
        <dbReference type="Proteomes" id="UP000258927"/>
    </source>
</evidence>
<feature type="transmembrane region" description="Helical" evidence="6">
    <location>
        <begin position="222"/>
        <end position="243"/>
    </location>
</feature>
<dbReference type="KEGG" id="mmyr:MXMO3_02955"/>
<proteinExistence type="predicted"/>
<accession>A0A2R4MHQ2</accession>
<dbReference type="CDD" id="cd06581">
    <property type="entry name" value="TM_PBP1_LivM_like"/>
    <property type="match status" value="1"/>
</dbReference>
<feature type="transmembrane region" description="Helical" evidence="6">
    <location>
        <begin position="301"/>
        <end position="323"/>
    </location>
</feature>
<evidence type="ECO:0000256" key="2">
    <source>
        <dbReference type="ARBA" id="ARBA00022475"/>
    </source>
</evidence>
<organism evidence="7 8">
    <name type="scientific">Maritalea myrionectae</name>
    <dbReference type="NCBI Taxonomy" id="454601"/>
    <lineage>
        <taxon>Bacteria</taxon>
        <taxon>Pseudomonadati</taxon>
        <taxon>Pseudomonadota</taxon>
        <taxon>Alphaproteobacteria</taxon>
        <taxon>Hyphomicrobiales</taxon>
        <taxon>Devosiaceae</taxon>
        <taxon>Maritalea</taxon>
    </lineage>
</organism>
<dbReference type="GO" id="GO:0005886">
    <property type="term" value="C:plasma membrane"/>
    <property type="evidence" value="ECO:0007669"/>
    <property type="project" value="UniProtKB-SubCell"/>
</dbReference>
<keyword evidence="4 6" id="KW-1133">Transmembrane helix</keyword>
<comment type="subcellular location">
    <subcellularLocation>
        <location evidence="1">Cell membrane</location>
        <topology evidence="1">Multi-pass membrane protein</topology>
    </subcellularLocation>
</comment>
<feature type="transmembrane region" description="Helical" evidence="6">
    <location>
        <begin position="176"/>
        <end position="195"/>
    </location>
</feature>